<organism evidence="1 2">
    <name type="scientific">Agromyces albus</name>
    <dbReference type="NCBI Taxonomy" id="205332"/>
    <lineage>
        <taxon>Bacteria</taxon>
        <taxon>Bacillati</taxon>
        <taxon>Actinomycetota</taxon>
        <taxon>Actinomycetes</taxon>
        <taxon>Micrococcales</taxon>
        <taxon>Microbacteriaceae</taxon>
        <taxon>Agromyces</taxon>
    </lineage>
</organism>
<dbReference type="Pfam" id="PF13196">
    <property type="entry name" value="DUF4012"/>
    <property type="match status" value="1"/>
</dbReference>
<reference evidence="1 2" key="1">
    <citation type="submission" date="2019-01" db="EMBL/GenBank/DDBJ databases">
        <title>Agromyces.</title>
        <authorList>
            <person name="Li J."/>
        </authorList>
    </citation>
    <scope>NUCLEOTIDE SEQUENCE [LARGE SCALE GENOMIC DNA]</scope>
    <source>
        <strain evidence="1 2">DSM 15934</strain>
    </source>
</reference>
<evidence type="ECO:0000313" key="2">
    <source>
        <dbReference type="Proteomes" id="UP000293865"/>
    </source>
</evidence>
<comment type="caution">
    <text evidence="1">The sequence shown here is derived from an EMBL/GenBank/DDBJ whole genome shotgun (WGS) entry which is preliminary data.</text>
</comment>
<dbReference type="Proteomes" id="UP000293865">
    <property type="component" value="Unassembled WGS sequence"/>
</dbReference>
<protein>
    <submittedName>
        <fullName evidence="1">DUF4012 domain-containing protein</fullName>
    </submittedName>
</protein>
<proteinExistence type="predicted"/>
<dbReference type="AlphaFoldDB" id="A0A4Q2L5K5"/>
<name>A0A4Q2L5K5_9MICO</name>
<keyword evidence="2" id="KW-1185">Reference proteome</keyword>
<gene>
    <name evidence="1" type="ORF">ESP51_04765</name>
</gene>
<dbReference type="OrthoDB" id="3203519at2"/>
<dbReference type="InterPro" id="IPR025101">
    <property type="entry name" value="DUF4012"/>
</dbReference>
<dbReference type="EMBL" id="SDPN01000006">
    <property type="protein sequence ID" value="RXZ72200.1"/>
    <property type="molecule type" value="Genomic_DNA"/>
</dbReference>
<sequence length="566" mass="59402">MLGAVSVAVAIGAAGIIVSGVSARGELERALPLAASIQAGLVTGETEQLEVDVDAFIDHTEAASRALDNPFWKLGERMPLLGPNLEAITVTTSVAEAVAKGAVRGASDIELNAFRPQGGRLDIEAVLRTQPAVTSADETIHKAAKLMDEIDTDELIGPVAVSVLQLRSELHRVGDITAGLSLAAQILPEAMGASEPRSYLLMFPNNAELRSQGGNVTAFAILSVDRGVMTIEPSLNPFAETAMLDQPPMPVDDELLELFGAETGRAMDSVTMSPDFPTTAALAAGLWNDAAGKQFDGVLSVDPVALSYVLEAIGPVTLDDGGQLASDNVTRALLSDVYARYPDGAAQDAYFAGASSLVFIAVAAGQGSFVDLIEQLARAAEEDRLRFWLADPTEQELVARTGLEGAFAPDDDTATTIGVLFNDYSKTKLDYYLDATLDVSANRCESAQTQFSVAGSLTSTVPASGLPGSLTSPVLPPGEVLTRIEVVGPSGAAMTGARIGGQPFDNADVSALDGRSVVTIPILLQPGQTVAFEVLFEGEGLDYGELRVRDTPMVRQSRLRIYDAHC</sequence>
<evidence type="ECO:0000313" key="1">
    <source>
        <dbReference type="EMBL" id="RXZ72200.1"/>
    </source>
</evidence>
<accession>A0A4Q2L5K5</accession>
<dbReference type="RefSeq" id="WP_129519753.1">
    <property type="nucleotide sequence ID" value="NZ_SDPN01000006.1"/>
</dbReference>